<dbReference type="PROSITE" id="PS01223">
    <property type="entry name" value="PROA"/>
    <property type="match status" value="1"/>
</dbReference>
<dbReference type="GO" id="GO:0055129">
    <property type="term" value="P:L-proline biosynthetic process"/>
    <property type="evidence" value="ECO:0007669"/>
    <property type="project" value="UniProtKB-UniRule"/>
</dbReference>
<protein>
    <recommendedName>
        <fullName evidence="7">Gamma-glutamyl phosphate reductase</fullName>
        <shortName evidence="7">GPR</shortName>
        <ecNumber evidence="7">1.2.1.41</ecNumber>
    </recommendedName>
    <alternativeName>
        <fullName evidence="7">Glutamate-5-semialdehyde dehydrogenase</fullName>
    </alternativeName>
    <alternativeName>
        <fullName evidence="7">Glutamyl-gamma-semialdehyde dehydrogenase</fullName>
        <shortName evidence="7">GSA dehydrogenase</shortName>
    </alternativeName>
</protein>
<dbReference type="EC" id="1.2.1.41" evidence="7"/>
<reference evidence="9 10" key="1">
    <citation type="submission" date="2019-04" db="EMBL/GenBank/DDBJ databases">
        <title>Corynebacterium endometrii sp. nov., isolated from the uterus of a cow with endometritis.</title>
        <authorList>
            <person name="Ballas P."/>
            <person name="Ruckert C."/>
            <person name="Wagener K."/>
            <person name="Drillich M."/>
            <person name="Kaempfer P."/>
            <person name="Busse H.-J."/>
            <person name="Ehling-Schulz M."/>
        </authorList>
    </citation>
    <scope>NUCLEOTIDE SEQUENCE [LARGE SCALE GENOMIC DNA]</scope>
    <source>
        <strain evidence="9 10">LMM-1653</strain>
    </source>
</reference>
<evidence type="ECO:0000256" key="1">
    <source>
        <dbReference type="ARBA" id="ARBA00004985"/>
    </source>
</evidence>
<accession>A0A4P7QHL0</accession>
<keyword evidence="10" id="KW-1185">Reference proteome</keyword>
<evidence type="ECO:0000256" key="7">
    <source>
        <dbReference type="HAMAP-Rule" id="MF_00412"/>
    </source>
</evidence>
<dbReference type="Gene3D" id="3.40.605.10">
    <property type="entry name" value="Aldehyde Dehydrogenase, Chain A, domain 1"/>
    <property type="match status" value="1"/>
</dbReference>
<evidence type="ECO:0000313" key="9">
    <source>
        <dbReference type="EMBL" id="QCB29010.1"/>
    </source>
</evidence>
<keyword evidence="2 7" id="KW-0028">Amino-acid biosynthesis</keyword>
<dbReference type="EMBL" id="CP039247">
    <property type="protein sequence ID" value="QCB29010.1"/>
    <property type="molecule type" value="Genomic_DNA"/>
</dbReference>
<dbReference type="NCBIfam" id="TIGR00407">
    <property type="entry name" value="proA"/>
    <property type="match status" value="1"/>
</dbReference>
<keyword evidence="3 7" id="KW-0641">Proline biosynthesis</keyword>
<keyword evidence="4 7" id="KW-0521">NADP</keyword>
<organism evidence="9 10">
    <name type="scientific">Corynebacterium endometrii</name>
    <dbReference type="NCBI Taxonomy" id="2488819"/>
    <lineage>
        <taxon>Bacteria</taxon>
        <taxon>Bacillati</taxon>
        <taxon>Actinomycetota</taxon>
        <taxon>Actinomycetes</taxon>
        <taxon>Mycobacteriales</taxon>
        <taxon>Corynebacteriaceae</taxon>
        <taxon>Corynebacterium</taxon>
    </lineage>
</organism>
<dbReference type="InterPro" id="IPR015590">
    <property type="entry name" value="Aldehyde_DH_dom"/>
</dbReference>
<dbReference type="NCBIfam" id="NF001221">
    <property type="entry name" value="PRK00197.1"/>
    <property type="match status" value="1"/>
</dbReference>
<dbReference type="CDD" id="cd07079">
    <property type="entry name" value="ALDH_F18-19_ProA-GPR"/>
    <property type="match status" value="1"/>
</dbReference>
<dbReference type="PIRSF" id="PIRSF000151">
    <property type="entry name" value="GPR"/>
    <property type="match status" value="1"/>
</dbReference>
<evidence type="ECO:0000259" key="8">
    <source>
        <dbReference type="Pfam" id="PF00171"/>
    </source>
</evidence>
<evidence type="ECO:0000256" key="2">
    <source>
        <dbReference type="ARBA" id="ARBA00022605"/>
    </source>
</evidence>
<feature type="domain" description="Aldehyde dehydrogenase" evidence="8">
    <location>
        <begin position="18"/>
        <end position="302"/>
    </location>
</feature>
<dbReference type="SUPFAM" id="SSF53720">
    <property type="entry name" value="ALDH-like"/>
    <property type="match status" value="1"/>
</dbReference>
<dbReference type="GO" id="GO:0005737">
    <property type="term" value="C:cytoplasm"/>
    <property type="evidence" value="ECO:0007669"/>
    <property type="project" value="UniProtKB-SubCell"/>
</dbReference>
<dbReference type="HAMAP" id="MF_00412">
    <property type="entry name" value="ProA"/>
    <property type="match status" value="1"/>
</dbReference>
<dbReference type="AlphaFoldDB" id="A0A4P7QHL0"/>
<evidence type="ECO:0000256" key="3">
    <source>
        <dbReference type="ARBA" id="ARBA00022650"/>
    </source>
</evidence>
<gene>
    <name evidence="7 9" type="primary">proA</name>
    <name evidence="9" type="ORF">CENDO_08700</name>
</gene>
<evidence type="ECO:0000256" key="6">
    <source>
        <dbReference type="ARBA" id="ARBA00049024"/>
    </source>
</evidence>
<dbReference type="UniPathway" id="UPA00098">
    <property type="reaction ID" value="UER00360"/>
</dbReference>
<evidence type="ECO:0000256" key="4">
    <source>
        <dbReference type="ARBA" id="ARBA00022857"/>
    </source>
</evidence>
<dbReference type="GO" id="GO:0050661">
    <property type="term" value="F:NADP binding"/>
    <property type="evidence" value="ECO:0007669"/>
    <property type="project" value="InterPro"/>
</dbReference>
<dbReference type="PANTHER" id="PTHR11063:SF8">
    <property type="entry name" value="DELTA-1-PYRROLINE-5-CARBOXYLATE SYNTHASE"/>
    <property type="match status" value="1"/>
</dbReference>
<comment type="subcellular location">
    <subcellularLocation>
        <location evidence="7">Cytoplasm</location>
    </subcellularLocation>
</comment>
<name>A0A4P7QHL0_9CORY</name>
<evidence type="ECO:0000256" key="5">
    <source>
        <dbReference type="ARBA" id="ARBA00023002"/>
    </source>
</evidence>
<dbReference type="Gene3D" id="3.40.309.10">
    <property type="entry name" value="Aldehyde Dehydrogenase, Chain A, domain 2"/>
    <property type="match status" value="1"/>
</dbReference>
<dbReference type="PANTHER" id="PTHR11063">
    <property type="entry name" value="GLUTAMATE SEMIALDEHYDE DEHYDROGENASE"/>
    <property type="match status" value="1"/>
</dbReference>
<comment type="similarity">
    <text evidence="7">Belongs to the gamma-glutamyl phosphate reductase family.</text>
</comment>
<comment type="pathway">
    <text evidence="1 7">Amino-acid biosynthesis; L-proline biosynthesis; L-glutamate 5-semialdehyde from L-glutamate: step 2/2.</text>
</comment>
<sequence length="438" mass="46305">MVYMSDIKADSAQLSPERAAEREEVLTKARAAKGVAPVFAQLTTPRKNEILRAAADDLVAATEDILAANLKDIEAGRAAGMSDSLVDRLALDADRVAGIANGLRLVAGLEDPVGEILRGRTMDNGIQMKQVRVPLGVMGMVYEARPNVTVDAFGLALKSGNVPLLRGSKSARNSNAKLVDILQTTLERFDLPREGVQLLPCETRDSVQDLITARGLVDLVIPRGGAGLINAVVTGATVPTIETGTGNCHFYVDASADVDKAIAMVVNGKTRRTSVCNSTEAVLLDAALSDATKLRIIEALQDAGVTIHGVVSELEAFGVKGAVEATDQEWEEEFLSHDICAKVVDGVDGAIKHIARYTTGHTEAIAAQDADVLLKFANEVDAAAVMLNASTAFTDGEVYGMGAEIGISTQKLHARGPMALPELTSTKWILQGNGQCRP</sequence>
<keyword evidence="7" id="KW-0963">Cytoplasm</keyword>
<dbReference type="GO" id="GO:0004350">
    <property type="term" value="F:glutamate-5-semialdehyde dehydrogenase activity"/>
    <property type="evidence" value="ECO:0007669"/>
    <property type="project" value="UniProtKB-UniRule"/>
</dbReference>
<dbReference type="Pfam" id="PF00171">
    <property type="entry name" value="Aldedh"/>
    <property type="match status" value="1"/>
</dbReference>
<comment type="catalytic activity">
    <reaction evidence="6 7">
        <text>L-glutamate 5-semialdehyde + phosphate + NADP(+) = L-glutamyl 5-phosphate + NADPH + H(+)</text>
        <dbReference type="Rhea" id="RHEA:19541"/>
        <dbReference type="ChEBI" id="CHEBI:15378"/>
        <dbReference type="ChEBI" id="CHEBI:43474"/>
        <dbReference type="ChEBI" id="CHEBI:57783"/>
        <dbReference type="ChEBI" id="CHEBI:58066"/>
        <dbReference type="ChEBI" id="CHEBI:58274"/>
        <dbReference type="ChEBI" id="CHEBI:58349"/>
        <dbReference type="EC" id="1.2.1.41"/>
    </reaction>
</comment>
<proteinExistence type="inferred from homology"/>
<dbReference type="Proteomes" id="UP000296352">
    <property type="component" value="Chromosome"/>
</dbReference>
<dbReference type="InterPro" id="IPR020593">
    <property type="entry name" value="G-glutamylP_reductase_CS"/>
</dbReference>
<dbReference type="KEGG" id="cee:CENDO_08700"/>
<evidence type="ECO:0000313" key="10">
    <source>
        <dbReference type="Proteomes" id="UP000296352"/>
    </source>
</evidence>
<dbReference type="InterPro" id="IPR016161">
    <property type="entry name" value="Ald_DH/histidinol_DH"/>
</dbReference>
<keyword evidence="5 7" id="KW-0560">Oxidoreductase</keyword>
<dbReference type="InterPro" id="IPR016163">
    <property type="entry name" value="Ald_DH_C"/>
</dbReference>
<dbReference type="InterPro" id="IPR012134">
    <property type="entry name" value="Glu-5-SA_DH"/>
</dbReference>
<dbReference type="InterPro" id="IPR000965">
    <property type="entry name" value="GPR_dom"/>
</dbReference>
<dbReference type="InterPro" id="IPR016162">
    <property type="entry name" value="Ald_DH_N"/>
</dbReference>
<comment type="function">
    <text evidence="7">Catalyzes the NADPH-dependent reduction of L-glutamate 5-phosphate into L-glutamate 5-semialdehyde and phosphate. The product spontaneously undergoes cyclization to form 1-pyrroline-5-carboxylate.</text>
</comment>